<evidence type="ECO:0000259" key="3">
    <source>
        <dbReference type="Pfam" id="PF00188"/>
    </source>
</evidence>
<feature type="compositionally biased region" description="Low complexity" evidence="1">
    <location>
        <begin position="95"/>
        <end position="109"/>
    </location>
</feature>
<feature type="compositionally biased region" description="Pro residues" evidence="1">
    <location>
        <begin position="125"/>
        <end position="137"/>
    </location>
</feature>
<feature type="domain" description="SCP" evidence="3">
    <location>
        <begin position="150"/>
        <end position="235"/>
    </location>
</feature>
<dbReference type="PANTHER" id="PTHR31157">
    <property type="entry name" value="SCP DOMAIN-CONTAINING PROTEIN"/>
    <property type="match status" value="1"/>
</dbReference>
<organism evidence="4 5">
    <name type="scientific">[Eubacterium] hominis</name>
    <dbReference type="NCBI Taxonomy" id="2764325"/>
    <lineage>
        <taxon>Bacteria</taxon>
        <taxon>Bacillati</taxon>
        <taxon>Bacillota</taxon>
        <taxon>Erysipelotrichia</taxon>
        <taxon>Erysipelotrichales</taxon>
        <taxon>Erysipelotrichaceae</taxon>
        <taxon>Amedibacillus</taxon>
    </lineage>
</organism>
<dbReference type="Proteomes" id="UP000515856">
    <property type="component" value="Chromosome"/>
</dbReference>
<dbReference type="Pfam" id="PF00188">
    <property type="entry name" value="CAP"/>
    <property type="match status" value="1"/>
</dbReference>
<sequence>MKKLFVLMMIGSLLVGCTSANDQNDKKSAKPAGSAVALKDNDTKSKDNQKEKDDSEKEEKKQQEEEKQQKQSNAPKKESSKNDGTSSKTEKKDNNQSNSNKNESNQENNTPSQDSNHTGETSKPVTPPVENPEPEPPVIQQAKADQVFAQINAYRTQNGKEPFTYSSELRSRCDSHAFAMAQKEALWHSGDGAECITNYDDPFSAWVSSPPHNKLLLSNNTEAAVGIYYYNGYYYSVFQTRW</sequence>
<dbReference type="AlphaFoldDB" id="A0A7G9GNE7"/>
<protein>
    <submittedName>
        <fullName evidence="4">CAP domain-containing protein</fullName>
    </submittedName>
</protein>
<feature type="chain" id="PRO_5039238266" evidence="2">
    <location>
        <begin position="21"/>
        <end position="242"/>
    </location>
</feature>
<dbReference type="RefSeq" id="WP_117456146.1">
    <property type="nucleotide sequence ID" value="NZ_CP060636.1"/>
</dbReference>
<evidence type="ECO:0000313" key="4">
    <source>
        <dbReference type="EMBL" id="QNM12329.1"/>
    </source>
</evidence>
<dbReference type="KEGG" id="ehn:H9Q80_19180"/>
<evidence type="ECO:0000256" key="1">
    <source>
        <dbReference type="SAM" id="MobiDB-lite"/>
    </source>
</evidence>
<keyword evidence="5" id="KW-1185">Reference proteome</keyword>
<name>A0A7G9GNE7_9FIRM</name>
<dbReference type="InterPro" id="IPR014044">
    <property type="entry name" value="CAP_dom"/>
</dbReference>
<accession>A0A7G9GNE7</accession>
<reference evidence="4 5" key="1">
    <citation type="submission" date="2020-08" db="EMBL/GenBank/DDBJ databases">
        <authorList>
            <person name="Liu C."/>
            <person name="Sun Q."/>
        </authorList>
    </citation>
    <scope>NUCLEOTIDE SEQUENCE [LARGE SCALE GENOMIC DNA]</scope>
    <source>
        <strain evidence="4 5">NSJ-61</strain>
    </source>
</reference>
<feature type="region of interest" description="Disordered" evidence="1">
    <location>
        <begin position="18"/>
        <end position="137"/>
    </location>
</feature>
<evidence type="ECO:0000313" key="5">
    <source>
        <dbReference type="Proteomes" id="UP000515856"/>
    </source>
</evidence>
<dbReference type="EMBL" id="CP060636">
    <property type="protein sequence ID" value="QNM12329.1"/>
    <property type="molecule type" value="Genomic_DNA"/>
</dbReference>
<keyword evidence="2" id="KW-0732">Signal</keyword>
<dbReference type="PROSITE" id="PS51257">
    <property type="entry name" value="PROKAR_LIPOPROTEIN"/>
    <property type="match status" value="1"/>
</dbReference>
<evidence type="ECO:0000256" key="2">
    <source>
        <dbReference type="SAM" id="SignalP"/>
    </source>
</evidence>
<feature type="signal peptide" evidence="2">
    <location>
        <begin position="1"/>
        <end position="20"/>
    </location>
</feature>
<gene>
    <name evidence="4" type="ORF">H9Q80_19180</name>
</gene>
<dbReference type="InterPro" id="IPR035940">
    <property type="entry name" value="CAP_sf"/>
</dbReference>
<feature type="compositionally biased region" description="Polar residues" evidence="1">
    <location>
        <begin position="110"/>
        <end position="123"/>
    </location>
</feature>
<dbReference type="CDD" id="cd05379">
    <property type="entry name" value="CAP_bacterial"/>
    <property type="match status" value="1"/>
</dbReference>
<dbReference type="SUPFAM" id="SSF55797">
    <property type="entry name" value="PR-1-like"/>
    <property type="match status" value="1"/>
</dbReference>
<feature type="compositionally biased region" description="Basic and acidic residues" evidence="1">
    <location>
        <begin position="39"/>
        <end position="81"/>
    </location>
</feature>
<dbReference type="Gene3D" id="3.40.33.10">
    <property type="entry name" value="CAP"/>
    <property type="match status" value="1"/>
</dbReference>
<dbReference type="PANTHER" id="PTHR31157:SF1">
    <property type="entry name" value="SCP DOMAIN-CONTAINING PROTEIN"/>
    <property type="match status" value="1"/>
</dbReference>
<proteinExistence type="predicted"/>